<dbReference type="EC" id="2.3.1.184" evidence="2"/>
<evidence type="ECO:0000256" key="4">
    <source>
        <dbReference type="ARBA" id="ARBA00022691"/>
    </source>
</evidence>
<reference evidence="7 8" key="1">
    <citation type="submission" date="2019-02" db="EMBL/GenBank/DDBJ databases">
        <title>Genome sequences of Aliivibrio finisterrensis strains from farmed Atlantic salmon.</title>
        <authorList>
            <person name="Bowman J.P."/>
        </authorList>
    </citation>
    <scope>NUCLEOTIDE SEQUENCE [LARGE SCALE GENOMIC DNA]</scope>
    <source>
        <strain evidence="7 8">A32</strain>
    </source>
</reference>
<dbReference type="EMBL" id="SEZJ01000005">
    <property type="protein sequence ID" value="RYU47055.1"/>
    <property type="molecule type" value="Genomic_DNA"/>
</dbReference>
<accession>A0A4Q5KQ52</accession>
<dbReference type="InterPro" id="IPR035304">
    <property type="entry name" value="AHL_synthase"/>
</dbReference>
<evidence type="ECO:0000256" key="5">
    <source>
        <dbReference type="ARBA" id="ARBA00022929"/>
    </source>
</evidence>
<keyword evidence="3" id="KW-0673">Quorum sensing</keyword>
<gene>
    <name evidence="7" type="ORF">ERW49_07050</name>
</gene>
<protein>
    <recommendedName>
        <fullName evidence="2">acyl-homoserine-lactone synthase</fullName>
        <ecNumber evidence="2">2.3.1.184</ecNumber>
    </recommendedName>
</protein>
<dbReference type="Pfam" id="PF17327">
    <property type="entry name" value="AHL_synthase"/>
    <property type="match status" value="1"/>
</dbReference>
<comment type="catalytic activity">
    <reaction evidence="6">
        <text>a fatty acyl-[ACP] + S-adenosyl-L-methionine = an N-acyl-L-homoserine lactone + S-methyl-5'-thioadenosine + holo-[ACP] + H(+)</text>
        <dbReference type="Rhea" id="RHEA:10096"/>
        <dbReference type="Rhea" id="RHEA-COMP:9685"/>
        <dbReference type="Rhea" id="RHEA-COMP:14125"/>
        <dbReference type="ChEBI" id="CHEBI:15378"/>
        <dbReference type="ChEBI" id="CHEBI:17509"/>
        <dbReference type="ChEBI" id="CHEBI:55474"/>
        <dbReference type="ChEBI" id="CHEBI:59789"/>
        <dbReference type="ChEBI" id="CHEBI:64479"/>
        <dbReference type="ChEBI" id="CHEBI:138651"/>
        <dbReference type="EC" id="2.3.1.184"/>
    </reaction>
</comment>
<proteinExistence type="inferred from homology"/>
<evidence type="ECO:0000313" key="7">
    <source>
        <dbReference type="EMBL" id="RYU47055.1"/>
    </source>
</evidence>
<keyword evidence="5" id="KW-0071">Autoinducer synthesis</keyword>
<comment type="similarity">
    <text evidence="1">Belongs to the LuxM / VanM family.</text>
</comment>
<dbReference type="OrthoDB" id="5826416at2"/>
<evidence type="ECO:0000256" key="1">
    <source>
        <dbReference type="ARBA" id="ARBA00009683"/>
    </source>
</evidence>
<sequence>MRLHKKNLQDQFIKLVNSHCNKTGKPTLLKEIIENRKTTILNQLHGSNIGNLADIFSTQTAKNIIGKQASPILPEDYFLIEQIAHRLFGCLLSFWTELEIFRTIQSSMAINQHYLNTPNKTYTSKKINDNYHYEIVTDIALDKRVFYTDFCEQPLLLSDAIVLINIATFIKQHKWYEMLSILDISSKGEHFILYQFDNDNPYPTIISSALIEPYHDKVNWLFFDNFFQSDKWEKTQNIHIVAQLFPNMASSSTQQDQTLEQLTCSELENEIFSSIVEKSTVCGVIRFTVNGAKPKMNYHMYLAQKGLAMALFHSKRTLIFSIIEQPAMVLFYQSMACIENDDVPFVFTGNQDINQSGLVTHKGICFTKNASSAFNRYNFREYNAKIIEKRRELKQR</sequence>
<evidence type="ECO:0000313" key="8">
    <source>
        <dbReference type="Proteomes" id="UP000293465"/>
    </source>
</evidence>
<dbReference type="GO" id="GO:0009372">
    <property type="term" value="P:quorum sensing"/>
    <property type="evidence" value="ECO:0007669"/>
    <property type="project" value="UniProtKB-KW"/>
</dbReference>
<dbReference type="Proteomes" id="UP000293465">
    <property type="component" value="Unassembled WGS sequence"/>
</dbReference>
<evidence type="ECO:0000256" key="2">
    <source>
        <dbReference type="ARBA" id="ARBA00012340"/>
    </source>
</evidence>
<evidence type="ECO:0000256" key="6">
    <source>
        <dbReference type="ARBA" id="ARBA00048576"/>
    </source>
</evidence>
<dbReference type="GO" id="GO:0061579">
    <property type="term" value="F:N-acyl homoserine lactone synthase activity"/>
    <property type="evidence" value="ECO:0007669"/>
    <property type="project" value="UniProtKB-EC"/>
</dbReference>
<keyword evidence="4" id="KW-0949">S-adenosyl-L-methionine</keyword>
<organism evidence="7 8">
    <name type="scientific">Aliivibrio finisterrensis</name>
    <dbReference type="NCBI Taxonomy" id="511998"/>
    <lineage>
        <taxon>Bacteria</taxon>
        <taxon>Pseudomonadati</taxon>
        <taxon>Pseudomonadota</taxon>
        <taxon>Gammaproteobacteria</taxon>
        <taxon>Vibrionales</taxon>
        <taxon>Vibrionaceae</taxon>
        <taxon>Aliivibrio</taxon>
    </lineage>
</organism>
<comment type="caution">
    <text evidence="7">The sequence shown here is derived from an EMBL/GenBank/DDBJ whole genome shotgun (WGS) entry which is preliminary data.</text>
</comment>
<evidence type="ECO:0000256" key="3">
    <source>
        <dbReference type="ARBA" id="ARBA00022654"/>
    </source>
</evidence>
<dbReference type="AlphaFoldDB" id="A0A4Q5KQ52"/>
<name>A0A4Q5KQ52_9GAMM</name>